<feature type="transmembrane region" description="Helical" evidence="2">
    <location>
        <begin position="157"/>
        <end position="179"/>
    </location>
</feature>
<evidence type="ECO:0000313" key="4">
    <source>
        <dbReference type="Proteomes" id="UP000315783"/>
    </source>
</evidence>
<feature type="compositionally biased region" description="Polar residues" evidence="1">
    <location>
        <begin position="79"/>
        <end position="88"/>
    </location>
</feature>
<dbReference type="AlphaFoldDB" id="A0A545USZ6"/>
<keyword evidence="2" id="KW-0812">Transmembrane</keyword>
<dbReference type="Proteomes" id="UP000315783">
    <property type="component" value="Unassembled WGS sequence"/>
</dbReference>
<comment type="caution">
    <text evidence="3">The sequence shown here is derived from an EMBL/GenBank/DDBJ whole genome shotgun (WGS) entry which is preliminary data.</text>
</comment>
<organism evidence="3 4">
    <name type="scientific">Cordyceps javanica</name>
    <dbReference type="NCBI Taxonomy" id="43265"/>
    <lineage>
        <taxon>Eukaryota</taxon>
        <taxon>Fungi</taxon>
        <taxon>Dikarya</taxon>
        <taxon>Ascomycota</taxon>
        <taxon>Pezizomycotina</taxon>
        <taxon>Sordariomycetes</taxon>
        <taxon>Hypocreomycetidae</taxon>
        <taxon>Hypocreales</taxon>
        <taxon>Cordycipitaceae</taxon>
        <taxon>Cordyceps</taxon>
    </lineage>
</organism>
<reference evidence="3 4" key="1">
    <citation type="journal article" date="2019" name="Appl. Microbiol. Biotechnol.">
        <title>Genome sequence of Isaria javanica and comparative genome analysis insights into family S53 peptidase evolution in fungal entomopathogens.</title>
        <authorList>
            <person name="Lin R."/>
            <person name="Zhang X."/>
            <person name="Xin B."/>
            <person name="Zou M."/>
            <person name="Gao Y."/>
            <person name="Qin F."/>
            <person name="Hu Q."/>
            <person name="Xie B."/>
            <person name="Cheng X."/>
        </authorList>
    </citation>
    <scope>NUCLEOTIDE SEQUENCE [LARGE SCALE GENOMIC DNA]</scope>
    <source>
        <strain evidence="3 4">IJ1G</strain>
    </source>
</reference>
<feature type="compositionally biased region" description="Polar residues" evidence="1">
    <location>
        <begin position="108"/>
        <end position="132"/>
    </location>
</feature>
<evidence type="ECO:0000256" key="2">
    <source>
        <dbReference type="SAM" id="Phobius"/>
    </source>
</evidence>
<keyword evidence="2" id="KW-1133">Transmembrane helix</keyword>
<proteinExistence type="predicted"/>
<evidence type="ECO:0000256" key="1">
    <source>
        <dbReference type="SAM" id="MobiDB-lite"/>
    </source>
</evidence>
<keyword evidence="2" id="KW-0472">Membrane</keyword>
<sequence length="261" mass="27706">MSPPSVGIHDRRFITIVKPPPAPGTDAAETSTPEQTTRKPSQQSSGNAVQRPQPTTSPQLLPGSGQRPGLAPAQPPTQLPTVTSAPTSRSREAQQPPVRSDAPRNGAEVQTSSSIATRSGTTSIASFPGSSQRPEKQPDSAPMPVSSPKGLSRGAEVGIVIGSIAVVALLLGAAMFYYYKRKPSRNNIFTSRNKNLVPQRAISRPFPIDMSSANQTRQPSSRTPRPPPVAPVLAMTERPLPPLPLRQSVMGRSSSSYSRLP</sequence>
<accession>A0A545USZ6</accession>
<feature type="region of interest" description="Disordered" evidence="1">
    <location>
        <begin position="208"/>
        <end position="261"/>
    </location>
</feature>
<feature type="region of interest" description="Disordered" evidence="1">
    <location>
        <begin position="1"/>
        <end position="150"/>
    </location>
</feature>
<keyword evidence="4" id="KW-1185">Reference proteome</keyword>
<dbReference type="EMBL" id="SPUK01000014">
    <property type="protein sequence ID" value="TQV92597.1"/>
    <property type="molecule type" value="Genomic_DNA"/>
</dbReference>
<name>A0A545USZ6_9HYPO</name>
<protein>
    <submittedName>
        <fullName evidence="3">Uncharacterized protein</fullName>
    </submittedName>
</protein>
<dbReference type="OrthoDB" id="4870842at2759"/>
<evidence type="ECO:0000313" key="3">
    <source>
        <dbReference type="EMBL" id="TQV92597.1"/>
    </source>
</evidence>
<gene>
    <name evidence="3" type="ORF">IF1G_08521</name>
</gene>
<feature type="compositionally biased region" description="Polar residues" evidence="1">
    <location>
        <begin position="28"/>
        <end position="59"/>
    </location>
</feature>